<accession>A0AA37X810</accession>
<gene>
    <name evidence="3" type="ORF">GCM10025874_02220</name>
</gene>
<keyword evidence="1" id="KW-1133">Transmembrane helix</keyword>
<evidence type="ECO:0000259" key="2">
    <source>
        <dbReference type="Pfam" id="PF03703"/>
    </source>
</evidence>
<evidence type="ECO:0000313" key="3">
    <source>
        <dbReference type="EMBL" id="GMA26969.1"/>
    </source>
</evidence>
<dbReference type="InterPro" id="IPR005182">
    <property type="entry name" value="YdbS-like_PH"/>
</dbReference>
<feature type="transmembrane region" description="Helical" evidence="1">
    <location>
        <begin position="210"/>
        <end position="235"/>
    </location>
</feature>
<name>A0AA37X810_9MICO</name>
<evidence type="ECO:0000256" key="1">
    <source>
        <dbReference type="SAM" id="Phobius"/>
    </source>
</evidence>
<dbReference type="AlphaFoldDB" id="A0AA37X810"/>
<sequence length="541" mass="57849">MVPAALIRAVLGLIPAALAYFLLGDTGTGSLIALGIGALSLLGPVGYVLRYLRFRYRIVAGELQVTAGIAVRTVQRIPLHRIRTVDISAKPVLRIFSLALLTIGTGQQVESGAGALTLDAIRAHEAAQLRAELLAGARRAAEARGEAVPPSAEATQDELSTGRADALAGGADAPDADSVAVGADGPAQAVEQQAERTVLRMDWGWLRFRLLSTWTLLVPTVLLGSAFQFGPLVGIDPDTWFDWFFGAVIGSVPPVVWVGALVLAVLLIGAIGGSLQFVEAWWGYRLVHEPEGRYLVRRGLLTTRSLTIDPERLRGVTLSEALTTRLLRGATLAPVVTGISAAQQMSESGAMTPTTTRTASAALARELLDEDVLAPERLAPGWLEAHPASARRRIVVRYQLRNLLLAAALGAAWWFWQWTPWLLLAPAVLAVLLVPAAIANGRTLGHRIQDGSLTARRGFFWRRTDVVQLRGISGAHVKQSMLQRRLGLASVVATTGAGEKHYTVVDVDLGTAARLATVLGGPQFAEDPERYLVTDHDAAAR</sequence>
<feature type="domain" description="YdbS-like PH" evidence="2">
    <location>
        <begin position="442"/>
        <end position="516"/>
    </location>
</feature>
<organism evidence="3 4">
    <name type="scientific">Arenivirga flava</name>
    <dbReference type="NCBI Taxonomy" id="1930060"/>
    <lineage>
        <taxon>Bacteria</taxon>
        <taxon>Bacillati</taxon>
        <taxon>Actinomycetota</taxon>
        <taxon>Actinomycetes</taxon>
        <taxon>Micrococcales</taxon>
        <taxon>Microbacteriaceae</taxon>
        <taxon>Arenivirga</taxon>
    </lineage>
</organism>
<evidence type="ECO:0000313" key="4">
    <source>
        <dbReference type="Proteomes" id="UP001157160"/>
    </source>
</evidence>
<dbReference type="RefSeq" id="WP_284229167.1">
    <property type="nucleotide sequence ID" value="NZ_BSUL01000001.1"/>
</dbReference>
<feature type="transmembrane region" description="Helical" evidence="1">
    <location>
        <begin position="29"/>
        <end position="49"/>
    </location>
</feature>
<dbReference type="PIRSF" id="PIRSF026631">
    <property type="entry name" value="UCP026631"/>
    <property type="match status" value="1"/>
</dbReference>
<dbReference type="PANTHER" id="PTHR34473:SF2">
    <property type="entry name" value="UPF0699 TRANSMEMBRANE PROTEIN YDBT"/>
    <property type="match status" value="1"/>
</dbReference>
<keyword evidence="1" id="KW-0812">Transmembrane</keyword>
<keyword evidence="4" id="KW-1185">Reference proteome</keyword>
<dbReference type="PANTHER" id="PTHR34473">
    <property type="entry name" value="UPF0699 TRANSMEMBRANE PROTEIN YDBS"/>
    <property type="match status" value="1"/>
</dbReference>
<dbReference type="EMBL" id="BSUL01000001">
    <property type="protein sequence ID" value="GMA26969.1"/>
    <property type="molecule type" value="Genomic_DNA"/>
</dbReference>
<proteinExistence type="predicted"/>
<keyword evidence="1" id="KW-0472">Membrane</keyword>
<feature type="transmembrane region" description="Helical" evidence="1">
    <location>
        <begin position="400"/>
        <end position="416"/>
    </location>
</feature>
<dbReference type="InterPro" id="IPR014529">
    <property type="entry name" value="UCP026631"/>
</dbReference>
<reference evidence="3 4" key="1">
    <citation type="journal article" date="2014" name="Int. J. Syst. Evol. Microbiol.">
        <title>Complete genome sequence of Corynebacterium casei LMG S-19264T (=DSM 44701T), isolated from a smear-ripened cheese.</title>
        <authorList>
            <consortium name="US DOE Joint Genome Institute (JGI-PGF)"/>
            <person name="Walter F."/>
            <person name="Albersmeier A."/>
            <person name="Kalinowski J."/>
            <person name="Ruckert C."/>
        </authorList>
    </citation>
    <scope>NUCLEOTIDE SEQUENCE [LARGE SCALE GENOMIC DNA]</scope>
    <source>
        <strain evidence="3 4">NBRC 112289</strain>
    </source>
</reference>
<feature type="transmembrane region" description="Helical" evidence="1">
    <location>
        <begin position="255"/>
        <end position="278"/>
    </location>
</feature>
<protein>
    <recommendedName>
        <fullName evidence="2">YdbS-like PH domain-containing protein</fullName>
    </recommendedName>
</protein>
<dbReference type="Proteomes" id="UP001157160">
    <property type="component" value="Unassembled WGS sequence"/>
</dbReference>
<feature type="domain" description="YdbS-like PH" evidence="2">
    <location>
        <begin position="51"/>
        <end position="132"/>
    </location>
</feature>
<feature type="transmembrane region" description="Helical" evidence="1">
    <location>
        <begin position="422"/>
        <end position="439"/>
    </location>
</feature>
<comment type="caution">
    <text evidence="3">The sequence shown here is derived from an EMBL/GenBank/DDBJ whole genome shotgun (WGS) entry which is preliminary data.</text>
</comment>
<dbReference type="Pfam" id="PF03703">
    <property type="entry name" value="bPH_2"/>
    <property type="match status" value="2"/>
</dbReference>